<dbReference type="InterPro" id="IPR029052">
    <property type="entry name" value="Metallo-depent_PP-like"/>
</dbReference>
<reference evidence="3" key="1">
    <citation type="submission" date="2017-09" db="EMBL/GenBank/DDBJ databases">
        <title>Depth-based differentiation of microbial function through sediment-hosted aquifers and enrichment of novel symbionts in the deep terrestrial subsurface.</title>
        <authorList>
            <person name="Probst A.J."/>
            <person name="Ladd B."/>
            <person name="Jarett J.K."/>
            <person name="Geller-Mcgrath D.E."/>
            <person name="Sieber C.M.K."/>
            <person name="Emerson J.B."/>
            <person name="Anantharaman K."/>
            <person name="Thomas B.C."/>
            <person name="Malmstrom R."/>
            <person name="Stieglmeier M."/>
            <person name="Klingl A."/>
            <person name="Woyke T."/>
            <person name="Ryan C.M."/>
            <person name="Banfield J.F."/>
        </authorList>
    </citation>
    <scope>NUCLEOTIDE SEQUENCE [LARGE SCALE GENOMIC DNA]</scope>
</reference>
<dbReference type="AlphaFoldDB" id="A0A2M6YC08"/>
<evidence type="ECO:0000313" key="3">
    <source>
        <dbReference type="Proteomes" id="UP000229896"/>
    </source>
</evidence>
<accession>A0A2M6YC08</accession>
<protein>
    <recommendedName>
        <fullName evidence="1">Calcineurin-like phosphoesterase domain-containing protein</fullName>
    </recommendedName>
</protein>
<dbReference type="InterPro" id="IPR004843">
    <property type="entry name" value="Calcineurin-like_PHP"/>
</dbReference>
<dbReference type="Proteomes" id="UP000229896">
    <property type="component" value="Unassembled WGS sequence"/>
</dbReference>
<dbReference type="GO" id="GO:0016787">
    <property type="term" value="F:hydrolase activity"/>
    <property type="evidence" value="ECO:0007669"/>
    <property type="project" value="InterPro"/>
</dbReference>
<feature type="domain" description="Calcineurin-like phosphoesterase" evidence="1">
    <location>
        <begin position="16"/>
        <end position="178"/>
    </location>
</feature>
<proteinExistence type="predicted"/>
<comment type="caution">
    <text evidence="2">The sequence shown here is derived from an EMBL/GenBank/DDBJ whole genome shotgun (WGS) entry which is preliminary data.</text>
</comment>
<evidence type="ECO:0000313" key="2">
    <source>
        <dbReference type="EMBL" id="PIU24231.1"/>
    </source>
</evidence>
<dbReference type="SUPFAM" id="SSF56300">
    <property type="entry name" value="Metallo-dependent phosphatases"/>
    <property type="match status" value="1"/>
</dbReference>
<organism evidence="2 3">
    <name type="scientific">Candidatus Berkelbacteria bacterium CG08_land_8_20_14_0_20_39_8</name>
    <dbReference type="NCBI Taxonomy" id="1974511"/>
    <lineage>
        <taxon>Bacteria</taxon>
        <taxon>Candidatus Berkelbacteria</taxon>
    </lineage>
</organism>
<dbReference type="Pfam" id="PF00149">
    <property type="entry name" value="Metallophos"/>
    <property type="match status" value="1"/>
</dbReference>
<dbReference type="CDD" id="cd00838">
    <property type="entry name" value="MPP_superfamily"/>
    <property type="match status" value="1"/>
</dbReference>
<dbReference type="EMBL" id="PEXI01000066">
    <property type="protein sequence ID" value="PIU24231.1"/>
    <property type="molecule type" value="Genomic_DNA"/>
</dbReference>
<sequence length="227" mass="25253">MNSKNLAKNRSGFLALCISDVHAKIGFLSAFKNYLISEKPDLILFTGDIVNGGHEVDYLEKFDQIISDSGIPLFWVPGNNDVGQVYKLMSRKKFSVEGKAVDFGSEKIVGMNGVPDLWGHGISYPQILATELADSIFLSHIPAKNFKNFRKFDHNEIDENVILKNAPKIQISGHQHSYWGVGFVGKTKLLKLPAGLNLMAATLDTKTLKVEFIDLSNYNKLGKVILR</sequence>
<dbReference type="Gene3D" id="3.60.21.10">
    <property type="match status" value="1"/>
</dbReference>
<gene>
    <name evidence="2" type="ORF">COT12_02110</name>
</gene>
<name>A0A2M6YC08_9BACT</name>
<evidence type="ECO:0000259" key="1">
    <source>
        <dbReference type="Pfam" id="PF00149"/>
    </source>
</evidence>